<name>A0ACB7TMJ5_HYAAI</name>
<gene>
    <name evidence="1" type="ORF">HPB50_011356</name>
</gene>
<keyword evidence="2" id="KW-1185">Reference proteome</keyword>
<dbReference type="Proteomes" id="UP000821845">
    <property type="component" value="Chromosome 1"/>
</dbReference>
<accession>A0ACB7TMJ5</accession>
<dbReference type="EMBL" id="CM023481">
    <property type="protein sequence ID" value="KAH6946059.1"/>
    <property type="molecule type" value="Genomic_DNA"/>
</dbReference>
<proteinExistence type="predicted"/>
<reference evidence="1" key="1">
    <citation type="submission" date="2020-05" db="EMBL/GenBank/DDBJ databases">
        <title>Large-scale comparative analyses of tick genomes elucidate their genetic diversity and vector capacities.</title>
        <authorList>
            <person name="Jia N."/>
            <person name="Wang J."/>
            <person name="Shi W."/>
            <person name="Du L."/>
            <person name="Sun Y."/>
            <person name="Zhan W."/>
            <person name="Jiang J."/>
            <person name="Wang Q."/>
            <person name="Zhang B."/>
            <person name="Ji P."/>
            <person name="Sakyi L.B."/>
            <person name="Cui X."/>
            <person name="Yuan T."/>
            <person name="Jiang B."/>
            <person name="Yang W."/>
            <person name="Lam T.T.-Y."/>
            <person name="Chang Q."/>
            <person name="Ding S."/>
            <person name="Wang X."/>
            <person name="Zhu J."/>
            <person name="Ruan X."/>
            <person name="Zhao L."/>
            <person name="Wei J."/>
            <person name="Que T."/>
            <person name="Du C."/>
            <person name="Cheng J."/>
            <person name="Dai P."/>
            <person name="Han X."/>
            <person name="Huang E."/>
            <person name="Gao Y."/>
            <person name="Liu J."/>
            <person name="Shao H."/>
            <person name="Ye R."/>
            <person name="Li L."/>
            <person name="Wei W."/>
            <person name="Wang X."/>
            <person name="Wang C."/>
            <person name="Yang T."/>
            <person name="Huo Q."/>
            <person name="Li W."/>
            <person name="Guo W."/>
            <person name="Chen H."/>
            <person name="Zhou L."/>
            <person name="Ni X."/>
            <person name="Tian J."/>
            <person name="Zhou Y."/>
            <person name="Sheng Y."/>
            <person name="Liu T."/>
            <person name="Pan Y."/>
            <person name="Xia L."/>
            <person name="Li J."/>
            <person name="Zhao F."/>
            <person name="Cao W."/>
        </authorList>
    </citation>
    <scope>NUCLEOTIDE SEQUENCE</scope>
    <source>
        <strain evidence="1">Hyas-2018</strain>
    </source>
</reference>
<organism evidence="1 2">
    <name type="scientific">Hyalomma asiaticum</name>
    <name type="common">Tick</name>
    <dbReference type="NCBI Taxonomy" id="266040"/>
    <lineage>
        <taxon>Eukaryota</taxon>
        <taxon>Metazoa</taxon>
        <taxon>Ecdysozoa</taxon>
        <taxon>Arthropoda</taxon>
        <taxon>Chelicerata</taxon>
        <taxon>Arachnida</taxon>
        <taxon>Acari</taxon>
        <taxon>Parasitiformes</taxon>
        <taxon>Ixodida</taxon>
        <taxon>Ixodoidea</taxon>
        <taxon>Ixodidae</taxon>
        <taxon>Hyalomminae</taxon>
        <taxon>Hyalomma</taxon>
    </lineage>
</organism>
<evidence type="ECO:0000313" key="1">
    <source>
        <dbReference type="EMBL" id="KAH6946059.1"/>
    </source>
</evidence>
<protein>
    <submittedName>
        <fullName evidence="1">Uncharacterized protein</fullName>
    </submittedName>
</protein>
<sequence length="189" mass="20688">MGDNSFEMNDGDGPNDVVKGGFMHRNRGTDGFPPRGPPSFGPRGPPPRFRGPPPPGMMGRRGPPPMMRPMMGRPPPPGYRPPFDPSFPPPPNMGPPPPMGMGPPPGMDSIREAAELGTGSKKKRLKSTYADVDKAVFTWFLDSRARNVPISGTILQQKAKDFASILGHDDFKASNGWLQGFKSRHWCRR</sequence>
<evidence type="ECO:0000313" key="2">
    <source>
        <dbReference type="Proteomes" id="UP000821845"/>
    </source>
</evidence>
<comment type="caution">
    <text evidence="1">The sequence shown here is derived from an EMBL/GenBank/DDBJ whole genome shotgun (WGS) entry which is preliminary data.</text>
</comment>